<dbReference type="OrthoDB" id="5488861at2"/>
<evidence type="ECO:0000313" key="3">
    <source>
        <dbReference type="Proteomes" id="UP000001508"/>
    </source>
</evidence>
<dbReference type="HOGENOM" id="CLU_737177_0_0_7"/>
<feature type="signal peptide" evidence="1">
    <location>
        <begin position="1"/>
        <end position="22"/>
    </location>
</feature>
<accession>D6YZY4</accession>
<dbReference type="InParanoid" id="D6YZY4"/>
<sequence>MKKKVMVTAVALTMLVGGYLSFTTVDEDAGKAVAGANTYEATFYVAGMGGHFAKAEVTIDPNNTEQPIILKGMPGMVNIGRPNTHPTHDARIDANDRNIMFWSTYRPDPEGNLHVGKTDLSTGRVLVDKALPPDERATWTGANYCGSGQSNGYFMPVYMGNEGYIDVFSKDDLTHKHRVFFDELGYESGTYTFAHGTNSPDMKHFLLSLNLTPDGHTQFTGNTQLILLDMKALEQGKVKKVAEAKITGKPRDASGGTITFRQYYTEDGKYIFQSGGDRGYIIDAKTLKVVQVAAPLPGEAHDFMPTPDGKYGVFAIRNRVFSAADEGDVTDGSLALYDVKNRRMVGEVTSVCLSCHNAMGMKGSAILCGLDANYN</sequence>
<feature type="chain" id="PRO_5003091233" evidence="1">
    <location>
        <begin position="23"/>
        <end position="375"/>
    </location>
</feature>
<evidence type="ECO:0000256" key="1">
    <source>
        <dbReference type="SAM" id="SignalP"/>
    </source>
</evidence>
<organism evidence="2 3">
    <name type="scientific">Desulfurivibrio alkaliphilus (strain DSM 19089 / UNIQEM U267 / AHT2)</name>
    <dbReference type="NCBI Taxonomy" id="589865"/>
    <lineage>
        <taxon>Bacteria</taxon>
        <taxon>Pseudomonadati</taxon>
        <taxon>Thermodesulfobacteriota</taxon>
        <taxon>Desulfobulbia</taxon>
        <taxon>Desulfobulbales</taxon>
        <taxon>Desulfobulbaceae</taxon>
        <taxon>Desulfurivibrio</taxon>
    </lineage>
</organism>
<dbReference type="STRING" id="589865.DaAHT2_0435"/>
<gene>
    <name evidence="2" type="ordered locus">DaAHT2_0435</name>
</gene>
<reference evidence="3" key="1">
    <citation type="submission" date="2010-02" db="EMBL/GenBank/DDBJ databases">
        <title>Complete sequence of Desulfurivibrio alkaliphilus AHT2.</title>
        <authorList>
            <consortium name="US DOE Joint Genome Institute"/>
            <person name="Pitluck S."/>
            <person name="Chertkov O."/>
            <person name="Detter J.C."/>
            <person name="Han C."/>
            <person name="Tapia R."/>
            <person name="Larimer F."/>
            <person name="Land M."/>
            <person name="Hauser L."/>
            <person name="Kyrpides N."/>
            <person name="Mikhailova N."/>
            <person name="Sorokin D.Y."/>
            <person name="Muyzer G."/>
            <person name="Woyke T."/>
        </authorList>
    </citation>
    <scope>NUCLEOTIDE SEQUENCE [LARGE SCALE GENOMIC DNA]</scope>
    <source>
        <strain evidence="3">DSM 19089 / UNIQEM U267 / AHT2</strain>
    </source>
</reference>
<keyword evidence="3" id="KW-1185">Reference proteome</keyword>
<dbReference type="EMBL" id="CP001940">
    <property type="protein sequence ID" value="ADH85141.1"/>
    <property type="molecule type" value="Genomic_DNA"/>
</dbReference>
<keyword evidence="1" id="KW-0732">Signal</keyword>
<evidence type="ECO:0000313" key="2">
    <source>
        <dbReference type="EMBL" id="ADH85141.1"/>
    </source>
</evidence>
<dbReference type="KEGG" id="dak:DaAHT2_0435"/>
<dbReference type="InterPro" id="IPR011044">
    <property type="entry name" value="Quino_amine_DH_bsu"/>
</dbReference>
<dbReference type="RefSeq" id="WP_013162672.1">
    <property type="nucleotide sequence ID" value="NC_014216.1"/>
</dbReference>
<dbReference type="AlphaFoldDB" id="D6YZY4"/>
<proteinExistence type="predicted"/>
<name>D6YZY4_DESAT</name>
<protein>
    <submittedName>
        <fullName evidence="2">Uncharacterized protein</fullName>
    </submittedName>
</protein>
<dbReference type="Proteomes" id="UP000001508">
    <property type="component" value="Chromosome"/>
</dbReference>
<dbReference type="SUPFAM" id="SSF50969">
    <property type="entry name" value="YVTN repeat-like/Quinoprotein amine dehydrogenase"/>
    <property type="match status" value="1"/>
</dbReference>